<dbReference type="InParanoid" id="A0A251TLY1"/>
<dbReference type="AlphaFoldDB" id="A0A251TLY1"/>
<dbReference type="InterPro" id="IPR011989">
    <property type="entry name" value="ARM-like"/>
</dbReference>
<dbReference type="OMA" id="ETFHVFK"/>
<dbReference type="SUPFAM" id="SSF48371">
    <property type="entry name" value="ARM repeat"/>
    <property type="match status" value="1"/>
</dbReference>
<dbReference type="OrthoDB" id="609103at2759"/>
<evidence type="ECO:0000313" key="3">
    <source>
        <dbReference type="EMBL" id="OTG12137.1"/>
    </source>
</evidence>
<reference evidence="3" key="2">
    <citation type="submission" date="2017-02" db="EMBL/GenBank/DDBJ databases">
        <title>Sunflower complete genome.</title>
        <authorList>
            <person name="Langlade N."/>
            <person name="Munos S."/>
        </authorList>
    </citation>
    <scope>NUCLEOTIDE SEQUENCE [LARGE SCALE GENOMIC DNA]</scope>
    <source>
        <tissue evidence="3">Leaves</tissue>
    </source>
</reference>
<reference evidence="2 4" key="1">
    <citation type="journal article" date="2017" name="Nature">
        <title>The sunflower genome provides insights into oil metabolism, flowering and Asterid evolution.</title>
        <authorList>
            <person name="Badouin H."/>
            <person name="Gouzy J."/>
            <person name="Grassa C.J."/>
            <person name="Murat F."/>
            <person name="Staton S.E."/>
            <person name="Cottret L."/>
            <person name="Lelandais-Briere C."/>
            <person name="Owens G.L."/>
            <person name="Carrere S."/>
            <person name="Mayjonade B."/>
            <person name="Legrand L."/>
            <person name="Gill N."/>
            <person name="Kane N.C."/>
            <person name="Bowers J.E."/>
            <person name="Hubner S."/>
            <person name="Bellec A."/>
            <person name="Berard A."/>
            <person name="Berges H."/>
            <person name="Blanchet N."/>
            <person name="Boniface M.C."/>
            <person name="Brunel D."/>
            <person name="Catrice O."/>
            <person name="Chaidir N."/>
            <person name="Claudel C."/>
            <person name="Donnadieu C."/>
            <person name="Faraut T."/>
            <person name="Fievet G."/>
            <person name="Helmstetter N."/>
            <person name="King M."/>
            <person name="Knapp S.J."/>
            <person name="Lai Z."/>
            <person name="Le Paslier M.C."/>
            <person name="Lippi Y."/>
            <person name="Lorenzon L."/>
            <person name="Mandel J.R."/>
            <person name="Marage G."/>
            <person name="Marchand G."/>
            <person name="Marquand E."/>
            <person name="Bret-Mestries E."/>
            <person name="Morien E."/>
            <person name="Nambeesan S."/>
            <person name="Nguyen T."/>
            <person name="Pegot-Espagnet P."/>
            <person name="Pouilly N."/>
            <person name="Raftis F."/>
            <person name="Sallet E."/>
            <person name="Schiex T."/>
            <person name="Thomas J."/>
            <person name="Vandecasteele C."/>
            <person name="Vares D."/>
            <person name="Vear F."/>
            <person name="Vautrin S."/>
            <person name="Crespi M."/>
            <person name="Mangin B."/>
            <person name="Burke J.M."/>
            <person name="Salse J."/>
            <person name="Munos S."/>
            <person name="Vincourt P."/>
            <person name="Rieseberg L.H."/>
            <person name="Langlade N.B."/>
        </authorList>
    </citation>
    <scope>NUCLEOTIDE SEQUENCE [LARGE SCALE GENOMIC DNA]</scope>
    <source>
        <strain evidence="4">cv. SF193</strain>
        <tissue evidence="2">Leaves</tissue>
    </source>
</reference>
<dbReference type="Gramene" id="mRNA:HanXRQr2_Chr10g0451741">
    <property type="protein sequence ID" value="mRNA:HanXRQr2_Chr10g0451741"/>
    <property type="gene ID" value="HanXRQr2_Chr10g0451741"/>
</dbReference>
<evidence type="ECO:0000313" key="4">
    <source>
        <dbReference type="Proteomes" id="UP000215914"/>
    </source>
</evidence>
<accession>A0A251TLY1</accession>
<keyword evidence="4" id="KW-1185">Reference proteome</keyword>
<proteinExistence type="inferred from homology"/>
<sequence>MGTVVVPCISTPMKGLFKSKPRTPVELVHHLRHLLPFTAVNPDLRKSKRREKICELRKVILEMRTVLYGDERLEPAEEACVKLTQEFFKGDTCRMLIASLPDLDPGIRQDVTHVIANLLKQRVNGRSIASEYLECNTTLLTIMLPGCDDSELALAYGAILRECIRHQVAAKYILESDHIKIFFRYIQDPSFDIASDATSTFRELLTRHKSTVAEFLTKNYDWFFQEYKSLLESPNYISRRNAVKLLGTMLLDRSNTSVMVRYVSSLDNMRIFMNLLRDSNKTIQLEAFHVFKLFAANQRKPIEIVKVLVANRSKLIRFFSDFTFEKVDENFESDKAEVVKQIATLELKDQPSSTLKQCEEIAS</sequence>
<dbReference type="EMBL" id="MNCJ02000325">
    <property type="protein sequence ID" value="KAF5787350.1"/>
    <property type="molecule type" value="Genomic_DNA"/>
</dbReference>
<comment type="similarity">
    <text evidence="1">Belongs to the Mo25 family.</text>
</comment>
<evidence type="ECO:0000256" key="1">
    <source>
        <dbReference type="ARBA" id="ARBA00011012"/>
    </source>
</evidence>
<dbReference type="InterPro" id="IPR013878">
    <property type="entry name" value="Mo25"/>
</dbReference>
<organism evidence="3 4">
    <name type="scientific">Helianthus annuus</name>
    <name type="common">Common sunflower</name>
    <dbReference type="NCBI Taxonomy" id="4232"/>
    <lineage>
        <taxon>Eukaryota</taxon>
        <taxon>Viridiplantae</taxon>
        <taxon>Streptophyta</taxon>
        <taxon>Embryophyta</taxon>
        <taxon>Tracheophyta</taxon>
        <taxon>Spermatophyta</taxon>
        <taxon>Magnoliopsida</taxon>
        <taxon>eudicotyledons</taxon>
        <taxon>Gunneridae</taxon>
        <taxon>Pentapetalae</taxon>
        <taxon>asterids</taxon>
        <taxon>campanulids</taxon>
        <taxon>Asterales</taxon>
        <taxon>Asteraceae</taxon>
        <taxon>Asteroideae</taxon>
        <taxon>Heliantheae alliance</taxon>
        <taxon>Heliantheae</taxon>
        <taxon>Helianthus</taxon>
    </lineage>
</organism>
<dbReference type="Pfam" id="PF08569">
    <property type="entry name" value="Mo25"/>
    <property type="match status" value="1"/>
</dbReference>
<dbReference type="GO" id="GO:0035556">
    <property type="term" value="P:intracellular signal transduction"/>
    <property type="evidence" value="ECO:0000318"/>
    <property type="project" value="GO_Central"/>
</dbReference>
<name>A0A251TLY1_HELAN</name>
<dbReference type="PANTHER" id="PTHR10182:SF26">
    <property type="entry name" value="ARMADILLO-LIKE HELICAL, MO25-LIKE PROTEIN-RELATED"/>
    <property type="match status" value="1"/>
</dbReference>
<dbReference type="PANTHER" id="PTHR10182">
    <property type="entry name" value="CALCIUM-BINDING PROTEIN 39-RELATED"/>
    <property type="match status" value="1"/>
</dbReference>
<evidence type="ECO:0000313" key="2">
    <source>
        <dbReference type="EMBL" id="KAF5787350.1"/>
    </source>
</evidence>
<dbReference type="InterPro" id="IPR016024">
    <property type="entry name" value="ARM-type_fold"/>
</dbReference>
<gene>
    <name evidence="3" type="ORF">HannXRQ_Chr10g0306401</name>
    <name evidence="2" type="ORF">HanXRQr2_Chr10g0451741</name>
</gene>
<dbReference type="Gene3D" id="1.25.10.10">
    <property type="entry name" value="Leucine-rich Repeat Variant"/>
    <property type="match status" value="1"/>
</dbReference>
<dbReference type="Proteomes" id="UP000215914">
    <property type="component" value="Chromosome 10"/>
</dbReference>
<protein>
    <submittedName>
        <fullName evidence="2">Armadillo-like helical protein</fullName>
    </submittedName>
    <submittedName>
        <fullName evidence="3">Putative mo25-like protein</fullName>
    </submittedName>
</protein>
<dbReference type="STRING" id="4232.A0A251TLY1"/>
<dbReference type="EMBL" id="CM007899">
    <property type="protein sequence ID" value="OTG12137.1"/>
    <property type="molecule type" value="Genomic_DNA"/>
</dbReference>
<reference evidence="2" key="3">
    <citation type="submission" date="2020-06" db="EMBL/GenBank/DDBJ databases">
        <title>Helianthus annuus Genome sequencing and assembly Release 2.</title>
        <authorList>
            <person name="Gouzy J."/>
            <person name="Langlade N."/>
            <person name="Munos S."/>
        </authorList>
    </citation>
    <scope>NUCLEOTIDE SEQUENCE</scope>
    <source>
        <tissue evidence="2">Leaves</tissue>
    </source>
</reference>
<dbReference type="GO" id="GO:0043539">
    <property type="term" value="F:protein serine/threonine kinase activator activity"/>
    <property type="evidence" value="ECO:0000318"/>
    <property type="project" value="GO_Central"/>
</dbReference>